<keyword evidence="1" id="KW-1133">Transmembrane helix</keyword>
<organism evidence="3 4">
    <name type="scientific">Scophthalmus maximus</name>
    <name type="common">Turbot</name>
    <name type="synonym">Psetta maxima</name>
    <dbReference type="NCBI Taxonomy" id="52904"/>
    <lineage>
        <taxon>Eukaryota</taxon>
        <taxon>Metazoa</taxon>
        <taxon>Chordata</taxon>
        <taxon>Craniata</taxon>
        <taxon>Vertebrata</taxon>
        <taxon>Euteleostomi</taxon>
        <taxon>Actinopterygii</taxon>
        <taxon>Neopterygii</taxon>
        <taxon>Teleostei</taxon>
        <taxon>Neoteleostei</taxon>
        <taxon>Acanthomorphata</taxon>
        <taxon>Carangaria</taxon>
        <taxon>Pleuronectiformes</taxon>
        <taxon>Pleuronectoidei</taxon>
        <taxon>Scophthalmidae</taxon>
        <taxon>Scophthalmus</taxon>
    </lineage>
</organism>
<sequence>MARHRSEQQIVLKTGNVHTNKHRCTKYGMYSRLSSSDSFADSDSVSSQTSREEEVWSNRRTLANVGIPEFPTADSDEGRYHQSVLLAVERWFSLFGWPNGPHPISVPHTLRRYSPDPPSLLFPYVCQSVVDMLHHLTGKQIPGIPRSGSFSTDIDKRTAELLQHSGVTCCCDCVFRVQGACLWHIKPEYLLDMQEFKHWCSLQVRNTYVDATFKSRTFNSLVDYESLSKRSWTDVLLQIYKVKNIFWLSFSSSITYYLFILSLPLYLSLSPFRAAGCFVPSARWIVNFDLDLTDGLVLAALLAAYCPYLICSHFRRMYTAPSSLEQILHNNIVVVRSLTALSLNMDIQDYKHRQIYTIHIITSRTKIQRRQFVTFHCSIVFFLP</sequence>
<name>A0A8D2ZDD0_SCOMX</name>
<dbReference type="Ensembl" id="ENSSMAT00000000407.2">
    <property type="protein sequence ID" value="ENSSMAP00000000401.2"/>
    <property type="gene ID" value="ENSSMAG00000000255.2"/>
</dbReference>
<dbReference type="InterPro" id="IPR056343">
    <property type="entry name" value="CFAP47_dom"/>
</dbReference>
<dbReference type="GeneTree" id="ENSGT00940000163254"/>
<dbReference type="Pfam" id="PF24529">
    <property type="entry name" value="CFAP47"/>
    <property type="match status" value="1"/>
</dbReference>
<dbReference type="PANTHER" id="PTHR45912">
    <property type="entry name" value="CILIA- AND FLAGELLA-ASSOCIATED PROTEIN 47"/>
    <property type="match status" value="1"/>
</dbReference>
<keyword evidence="1" id="KW-0472">Membrane</keyword>
<dbReference type="Proteomes" id="UP000694558">
    <property type="component" value="Chromosome 1"/>
</dbReference>
<dbReference type="AlphaFoldDB" id="A0A8D2ZDD0"/>
<reference evidence="3" key="1">
    <citation type="submission" date="2023-05" db="EMBL/GenBank/DDBJ databases">
        <title>High-quality long-read genome of Scophthalmus maximus.</title>
        <authorList>
            <person name="Lien S."/>
            <person name="Martinez P."/>
        </authorList>
    </citation>
    <scope>NUCLEOTIDE SEQUENCE [LARGE SCALE GENOMIC DNA]</scope>
</reference>
<feature type="domain" description="Cilia- and flagella-associated protein 47" evidence="2">
    <location>
        <begin position="127"/>
        <end position="242"/>
    </location>
</feature>
<dbReference type="GO" id="GO:0005929">
    <property type="term" value="C:cilium"/>
    <property type="evidence" value="ECO:0007669"/>
    <property type="project" value="TreeGrafter"/>
</dbReference>
<keyword evidence="1" id="KW-0812">Transmembrane</keyword>
<feature type="transmembrane region" description="Helical" evidence="1">
    <location>
        <begin position="296"/>
        <end position="314"/>
    </location>
</feature>
<reference evidence="3" key="2">
    <citation type="submission" date="2025-08" db="UniProtKB">
        <authorList>
            <consortium name="Ensembl"/>
        </authorList>
    </citation>
    <scope>IDENTIFICATION</scope>
</reference>
<evidence type="ECO:0000313" key="3">
    <source>
        <dbReference type="Ensembl" id="ENSSMAP00000000401.2"/>
    </source>
</evidence>
<proteinExistence type="predicted"/>
<dbReference type="PANTHER" id="PTHR45912:SF3">
    <property type="entry name" value="CILIA- AND FLAGELLA-ASSOCIATED PROTEIN 47"/>
    <property type="match status" value="1"/>
</dbReference>
<feature type="transmembrane region" description="Helical" evidence="1">
    <location>
        <begin position="245"/>
        <end position="266"/>
    </location>
</feature>
<dbReference type="GO" id="GO:0060271">
    <property type="term" value="P:cilium assembly"/>
    <property type="evidence" value="ECO:0007669"/>
    <property type="project" value="TreeGrafter"/>
</dbReference>
<evidence type="ECO:0000259" key="2">
    <source>
        <dbReference type="Pfam" id="PF24529"/>
    </source>
</evidence>
<protein>
    <recommendedName>
        <fullName evidence="2">Cilia- and flagella-associated protein 47 domain-containing protein</fullName>
    </recommendedName>
</protein>
<evidence type="ECO:0000313" key="4">
    <source>
        <dbReference type="Proteomes" id="UP000694558"/>
    </source>
</evidence>
<accession>A0A8D2ZDD0</accession>
<evidence type="ECO:0000256" key="1">
    <source>
        <dbReference type="SAM" id="Phobius"/>
    </source>
</evidence>